<dbReference type="EMBL" id="BAMD01000043">
    <property type="protein sequence ID" value="GAF04363.1"/>
    <property type="molecule type" value="Genomic_DNA"/>
</dbReference>
<dbReference type="NCBIfam" id="NF007144">
    <property type="entry name" value="PRK09585.2-3"/>
    <property type="match status" value="1"/>
</dbReference>
<name>W7Y9Z2_9BACT</name>
<proteinExistence type="predicted"/>
<dbReference type="eggNOG" id="COG2377">
    <property type="taxonomic scope" value="Bacteria"/>
</dbReference>
<organism evidence="1 2">
    <name type="scientific">Saccharicrinis fermentans DSM 9555 = JCM 21142</name>
    <dbReference type="NCBI Taxonomy" id="869213"/>
    <lineage>
        <taxon>Bacteria</taxon>
        <taxon>Pseudomonadati</taxon>
        <taxon>Bacteroidota</taxon>
        <taxon>Bacteroidia</taxon>
        <taxon>Marinilabiliales</taxon>
        <taxon>Marinilabiliaceae</taxon>
        <taxon>Saccharicrinis</taxon>
    </lineage>
</organism>
<dbReference type="Pfam" id="PF03702">
    <property type="entry name" value="AnmK"/>
    <property type="match status" value="1"/>
</dbReference>
<dbReference type="GO" id="GO:0005524">
    <property type="term" value="F:ATP binding"/>
    <property type="evidence" value="ECO:0007669"/>
    <property type="project" value="InterPro"/>
</dbReference>
<dbReference type="SUPFAM" id="SSF53067">
    <property type="entry name" value="Actin-like ATPase domain"/>
    <property type="match status" value="1"/>
</dbReference>
<gene>
    <name evidence="1" type="ORF">JCM21142_73066</name>
</gene>
<dbReference type="STRING" id="869213.GCA_000517085_00218"/>
<dbReference type="Proteomes" id="UP000019402">
    <property type="component" value="Unassembled WGS sequence"/>
</dbReference>
<dbReference type="PANTHER" id="PTHR30605">
    <property type="entry name" value="ANHYDRO-N-ACETYLMURAMIC ACID KINASE"/>
    <property type="match status" value="1"/>
</dbReference>
<comment type="caution">
    <text evidence="1">The sequence shown here is derived from an EMBL/GenBank/DDBJ whole genome shotgun (WGS) entry which is preliminary data.</text>
</comment>
<keyword evidence="2" id="KW-1185">Reference proteome</keyword>
<dbReference type="GO" id="GO:0016773">
    <property type="term" value="F:phosphotransferase activity, alcohol group as acceptor"/>
    <property type="evidence" value="ECO:0007669"/>
    <property type="project" value="InterPro"/>
</dbReference>
<sequence>MDCKDIYRVVGLMSGTSLDGLDLVLCEFERLKSGWDFNMYDGKTVRYDEQMKRELSNAQDLSAYHFVELHKRFGAFMGQEVAKFVSGVSGIDFVASHGHTVFHEPDKNVTFQIGCGAHIAAECGLNVVSDFRTLDIALGGQGAPLVPIGDKLLFGQYGACVNLGGFANISFDKKDKRIAFDICPLNIVLNDMVSRKYGLTFDVGGKIGAQGHVVDKLLKELNQLDYYQLSEPKSLAREWVERFLTPLFNEYESIDARDMLATCYWHFAKQIANVLNENRIESALFTGGGTFNTHLMNLIEDLSDAKIVIPRKEVIDFKEALIFAFLGVLRMERQVNCLSSVTGASVDNIGGNVFCR</sequence>
<dbReference type="GO" id="GO:0016301">
    <property type="term" value="F:kinase activity"/>
    <property type="evidence" value="ECO:0007669"/>
    <property type="project" value="UniProtKB-KW"/>
</dbReference>
<protein>
    <submittedName>
        <fullName evidence="1">Anhydro-N-acetylmuramic acid kinase</fullName>
    </submittedName>
</protein>
<dbReference type="PANTHER" id="PTHR30605:SF0">
    <property type="entry name" value="ANHYDRO-N-ACETYLMURAMIC ACID KINASE"/>
    <property type="match status" value="1"/>
</dbReference>
<dbReference type="InterPro" id="IPR043129">
    <property type="entry name" value="ATPase_NBD"/>
</dbReference>
<dbReference type="GO" id="GO:0009254">
    <property type="term" value="P:peptidoglycan turnover"/>
    <property type="evidence" value="ECO:0007669"/>
    <property type="project" value="InterPro"/>
</dbReference>
<dbReference type="OrthoDB" id="9763949at2"/>
<dbReference type="AlphaFoldDB" id="W7Y9Z2"/>
<dbReference type="RefSeq" id="WP_027470299.1">
    <property type="nucleotide sequence ID" value="NZ_BAMD01000043.1"/>
</dbReference>
<keyword evidence="1" id="KW-0808">Transferase</keyword>
<evidence type="ECO:0000313" key="1">
    <source>
        <dbReference type="EMBL" id="GAF04363.1"/>
    </source>
</evidence>
<dbReference type="InterPro" id="IPR005338">
    <property type="entry name" value="Anhydro_N_Ac-Mur_kinase"/>
</dbReference>
<dbReference type="Gene3D" id="3.30.420.40">
    <property type="match status" value="2"/>
</dbReference>
<keyword evidence="1" id="KW-0418">Kinase</keyword>
<reference evidence="1 2" key="1">
    <citation type="journal article" date="2014" name="Genome Announc.">
        <title>Draft Genome Sequence of Cytophaga fermentans JCM 21142T, a Facultative Anaerobe Isolated from Marine Mud.</title>
        <authorList>
            <person name="Starns D."/>
            <person name="Oshima K."/>
            <person name="Suda W."/>
            <person name="Iino T."/>
            <person name="Yuki M."/>
            <person name="Inoue J."/>
            <person name="Kitamura K."/>
            <person name="Iida T."/>
            <person name="Darby A."/>
            <person name="Hattori M."/>
            <person name="Ohkuma M."/>
        </authorList>
    </citation>
    <scope>NUCLEOTIDE SEQUENCE [LARGE SCALE GENOMIC DNA]</scope>
    <source>
        <strain evidence="1 2">JCM 21142</strain>
    </source>
</reference>
<evidence type="ECO:0000313" key="2">
    <source>
        <dbReference type="Proteomes" id="UP000019402"/>
    </source>
</evidence>
<dbReference type="GO" id="GO:0006040">
    <property type="term" value="P:amino sugar metabolic process"/>
    <property type="evidence" value="ECO:0007669"/>
    <property type="project" value="InterPro"/>
</dbReference>
<accession>W7Y9Z2</accession>